<dbReference type="PROSITE" id="PS51471">
    <property type="entry name" value="FE2OG_OXY"/>
    <property type="match status" value="1"/>
</dbReference>
<keyword evidence="2" id="KW-0479">Metal-binding</keyword>
<protein>
    <recommendedName>
        <fullName evidence="4">Fe2OG dioxygenase domain-containing protein</fullName>
    </recommendedName>
</protein>
<reference evidence="5 6" key="1">
    <citation type="journal article" date="2018" name="IMA Fungus">
        <title>IMA Genome-F 9: Draft genome sequence of Annulohypoxylon stygium, Aspergillus mulundensis, Berkeleyomyces basicola (syn. Thielaviopsis basicola), Ceratocystis smalleyi, two Cercospora beticola strains, Coleophoma cylindrospora, Fusarium fracticaudum, Phialophora cf. hyalina, and Morchella septimelata.</title>
        <authorList>
            <person name="Wingfield B.D."/>
            <person name="Bills G.F."/>
            <person name="Dong Y."/>
            <person name="Huang W."/>
            <person name="Nel W.J."/>
            <person name="Swalarsk-Parry B.S."/>
            <person name="Vaghefi N."/>
            <person name="Wilken P.M."/>
            <person name="An Z."/>
            <person name="de Beer Z.W."/>
            <person name="De Vos L."/>
            <person name="Chen L."/>
            <person name="Duong T.A."/>
            <person name="Gao Y."/>
            <person name="Hammerbacher A."/>
            <person name="Kikkert J.R."/>
            <person name="Li Y."/>
            <person name="Li H."/>
            <person name="Li K."/>
            <person name="Li Q."/>
            <person name="Liu X."/>
            <person name="Ma X."/>
            <person name="Naidoo K."/>
            <person name="Pethybridge S.J."/>
            <person name="Sun J."/>
            <person name="Steenkamp E.T."/>
            <person name="van der Nest M.A."/>
            <person name="van Wyk S."/>
            <person name="Wingfield M.J."/>
            <person name="Xiong C."/>
            <person name="Yue Q."/>
            <person name="Zhang X."/>
        </authorList>
    </citation>
    <scope>NUCLEOTIDE SEQUENCE [LARGE SCALE GENOMIC DNA]</scope>
    <source>
        <strain evidence="5 6">BP6252</strain>
    </source>
</reference>
<proteinExistence type="inferred from homology"/>
<keyword evidence="6" id="KW-1185">Reference proteome</keyword>
<dbReference type="GO" id="GO:0044283">
    <property type="term" value="P:small molecule biosynthetic process"/>
    <property type="evidence" value="ECO:0007669"/>
    <property type="project" value="UniProtKB-ARBA"/>
</dbReference>
<dbReference type="Gene3D" id="2.60.120.330">
    <property type="entry name" value="B-lactam Antibiotic, Isopenicillin N Synthase, Chain"/>
    <property type="match status" value="1"/>
</dbReference>
<evidence type="ECO:0000256" key="1">
    <source>
        <dbReference type="ARBA" id="ARBA00008056"/>
    </source>
</evidence>
<evidence type="ECO:0000256" key="3">
    <source>
        <dbReference type="SAM" id="MobiDB-lite"/>
    </source>
</evidence>
<feature type="region of interest" description="Disordered" evidence="3">
    <location>
        <begin position="1"/>
        <end position="27"/>
    </location>
</feature>
<accession>A0A3D8STX4</accession>
<dbReference type="OrthoDB" id="406156at2759"/>
<evidence type="ECO:0000313" key="6">
    <source>
        <dbReference type="Proteomes" id="UP000256645"/>
    </source>
</evidence>
<dbReference type="Proteomes" id="UP000256645">
    <property type="component" value="Unassembled WGS sequence"/>
</dbReference>
<evidence type="ECO:0000256" key="2">
    <source>
        <dbReference type="RuleBase" id="RU003682"/>
    </source>
</evidence>
<evidence type="ECO:0000259" key="4">
    <source>
        <dbReference type="PROSITE" id="PS51471"/>
    </source>
</evidence>
<organism evidence="5 6">
    <name type="scientific">Coleophoma cylindrospora</name>
    <dbReference type="NCBI Taxonomy" id="1849047"/>
    <lineage>
        <taxon>Eukaryota</taxon>
        <taxon>Fungi</taxon>
        <taxon>Dikarya</taxon>
        <taxon>Ascomycota</taxon>
        <taxon>Pezizomycotina</taxon>
        <taxon>Leotiomycetes</taxon>
        <taxon>Helotiales</taxon>
        <taxon>Dermateaceae</taxon>
        <taxon>Coleophoma</taxon>
    </lineage>
</organism>
<keyword evidence="2" id="KW-0408">Iron</keyword>
<feature type="compositionally biased region" description="Low complexity" evidence="3">
    <location>
        <begin position="1"/>
        <end position="12"/>
    </location>
</feature>
<dbReference type="PANTHER" id="PTHR47990">
    <property type="entry name" value="2-OXOGLUTARATE (2OG) AND FE(II)-DEPENDENT OXYGENASE SUPERFAMILY PROTEIN-RELATED"/>
    <property type="match status" value="1"/>
</dbReference>
<dbReference type="FunFam" id="2.60.120.330:FF:000040">
    <property type="entry name" value="Chromosome 21, whole genome shotgun sequence"/>
    <property type="match status" value="1"/>
</dbReference>
<dbReference type="AlphaFoldDB" id="A0A3D8STX4"/>
<dbReference type="InterPro" id="IPR050231">
    <property type="entry name" value="Iron_ascorbate_oxido_reductase"/>
</dbReference>
<sequence>MAPSATETPSTEETQRRILVKPWSRPAPTSEKLDWAPLIKIDLSRFDEPGGKEELAKDLFHAVTKVGFWVVVNSGIDDERVLKQFSIGNTFFKEPLEEKRSAPCNFANGEYFGYRENSRWIGDTGVKENIEMLNIPKTIPAYNDEPKHEVVRQNYAEIAGFHREVWEKVIRKLFVLIAIILELPEDYLVNAHAYDEKSDDHLRYMIYNVRTKKEWDLAQGYSKGGHTDFGSLTLLFSQHVAGLQIRTPEGDWKYVKPVDGGITCNAADTLTFLTKGFVKSTVHRVVTPPADQLNVPRLGLLYFSRPGDNTPMKAVPSPVLERLGLLTDEDKNPNQPVVTGLEYVRARVKDVHHKTVLDKREGTSFEFKGLKVANYYD</sequence>
<evidence type="ECO:0000313" key="5">
    <source>
        <dbReference type="EMBL" id="RDW89757.1"/>
    </source>
</evidence>
<dbReference type="Pfam" id="PF03171">
    <property type="entry name" value="2OG-FeII_Oxy"/>
    <property type="match status" value="1"/>
</dbReference>
<comment type="similarity">
    <text evidence="1 2">Belongs to the iron/ascorbate-dependent oxidoreductase family.</text>
</comment>
<dbReference type="InterPro" id="IPR044861">
    <property type="entry name" value="IPNS-like_FE2OG_OXY"/>
</dbReference>
<name>A0A3D8STX4_9HELO</name>
<dbReference type="GO" id="GO:0046872">
    <property type="term" value="F:metal ion binding"/>
    <property type="evidence" value="ECO:0007669"/>
    <property type="project" value="UniProtKB-KW"/>
</dbReference>
<dbReference type="GO" id="GO:0016491">
    <property type="term" value="F:oxidoreductase activity"/>
    <property type="evidence" value="ECO:0007669"/>
    <property type="project" value="UniProtKB-KW"/>
</dbReference>
<keyword evidence="2" id="KW-0560">Oxidoreductase</keyword>
<gene>
    <name evidence="5" type="ORF">BP6252_01789</name>
</gene>
<dbReference type="InterPro" id="IPR005123">
    <property type="entry name" value="Oxoglu/Fe-dep_dioxygenase_dom"/>
</dbReference>
<dbReference type="SUPFAM" id="SSF51197">
    <property type="entry name" value="Clavaminate synthase-like"/>
    <property type="match status" value="1"/>
</dbReference>
<comment type="caution">
    <text evidence="5">The sequence shown here is derived from an EMBL/GenBank/DDBJ whole genome shotgun (WGS) entry which is preliminary data.</text>
</comment>
<dbReference type="STRING" id="1849047.A0A3D8STX4"/>
<dbReference type="Pfam" id="PF14226">
    <property type="entry name" value="DIOX_N"/>
    <property type="match status" value="1"/>
</dbReference>
<dbReference type="InterPro" id="IPR026992">
    <property type="entry name" value="DIOX_N"/>
</dbReference>
<feature type="domain" description="Fe2OG dioxygenase" evidence="4">
    <location>
        <begin position="197"/>
        <end position="306"/>
    </location>
</feature>
<dbReference type="EMBL" id="PDLM01000001">
    <property type="protein sequence ID" value="RDW89757.1"/>
    <property type="molecule type" value="Genomic_DNA"/>
</dbReference>
<dbReference type="InterPro" id="IPR027443">
    <property type="entry name" value="IPNS-like_sf"/>
</dbReference>